<evidence type="ECO:0008006" key="4">
    <source>
        <dbReference type="Google" id="ProtNLM"/>
    </source>
</evidence>
<keyword evidence="1" id="KW-1133">Transmembrane helix</keyword>
<comment type="caution">
    <text evidence="2">The sequence shown here is derived from an EMBL/GenBank/DDBJ whole genome shotgun (WGS) entry which is preliminary data.</text>
</comment>
<dbReference type="EMBL" id="ATFQ01000015">
    <property type="protein sequence ID" value="EPQ24198.1"/>
    <property type="molecule type" value="Genomic_DNA"/>
</dbReference>
<feature type="transmembrane region" description="Helical" evidence="1">
    <location>
        <begin position="7"/>
        <end position="29"/>
    </location>
</feature>
<organism evidence="2 3">
    <name type="scientific">Mycobacteroides abscessus subsp. bolletii CRM-0020</name>
    <dbReference type="NCBI Taxonomy" id="1306401"/>
    <lineage>
        <taxon>Bacteria</taxon>
        <taxon>Bacillati</taxon>
        <taxon>Actinomycetota</taxon>
        <taxon>Actinomycetes</taxon>
        <taxon>Mycobacteriales</taxon>
        <taxon>Mycobacteriaceae</taxon>
        <taxon>Mycobacteroides</taxon>
        <taxon>Mycobacteroides abscessus</taxon>
    </lineage>
</organism>
<gene>
    <name evidence="2" type="ORF">J108_07745</name>
</gene>
<evidence type="ECO:0000256" key="1">
    <source>
        <dbReference type="SAM" id="Phobius"/>
    </source>
</evidence>
<reference evidence="2 3" key="1">
    <citation type="journal article" date="2013" name="Genome Announc.">
        <title>Genome Sequence of an Epidemic Isolate of Mycobacterium abscessus subsp. bolletii from Rio de Janeiro, Brazil.</title>
        <authorList>
            <person name="Davidson R.M."/>
            <person name="Reynolds P.R."/>
            <person name="Farias-Hesson E."/>
            <person name="Duarte R.S."/>
            <person name="Jackson M."/>
            <person name="Strong M."/>
        </authorList>
    </citation>
    <scope>NUCLEOTIDE SEQUENCE [LARGE SCALE GENOMIC DNA]</scope>
    <source>
        <strain evidence="2 3">CRM-0020</strain>
    </source>
</reference>
<feature type="transmembrane region" description="Helical" evidence="1">
    <location>
        <begin position="35"/>
        <end position="58"/>
    </location>
</feature>
<proteinExistence type="predicted"/>
<keyword evidence="1" id="KW-0472">Membrane</keyword>
<dbReference type="AlphaFoldDB" id="A0A829HX50"/>
<accession>A0A829HX50</accession>
<dbReference type="Proteomes" id="UP000014969">
    <property type="component" value="Unassembled WGS sequence"/>
</dbReference>
<name>A0A829HX50_9MYCO</name>
<keyword evidence="1" id="KW-0812">Transmembrane</keyword>
<evidence type="ECO:0000313" key="2">
    <source>
        <dbReference type="EMBL" id="EPQ24198.1"/>
    </source>
</evidence>
<evidence type="ECO:0000313" key="3">
    <source>
        <dbReference type="Proteomes" id="UP000014969"/>
    </source>
</evidence>
<protein>
    <recommendedName>
        <fullName evidence="4">Transmembrane protein</fullName>
    </recommendedName>
</protein>
<sequence>MGMKPATLIWTVLVAAFLLIGLDLVIYLAGPRSGGSTGVLVSLLVFNLLLFGGLGIYLRGRR</sequence>